<dbReference type="Pfam" id="PF09566">
    <property type="entry name" value="RE_SacI"/>
    <property type="match status" value="1"/>
</dbReference>
<dbReference type="PROSITE" id="PS51257">
    <property type="entry name" value="PROKAR_LIPOPROTEIN"/>
    <property type="match status" value="1"/>
</dbReference>
<evidence type="ECO:0000313" key="1">
    <source>
        <dbReference type="EMBL" id="GFH42322.1"/>
    </source>
</evidence>
<sequence length="383" mass="42860">MKKISTLILVISIFLLVGCGKKEAQKETKASKETIVIQPPTTNYKETKLTLPSEVEKVIHMEKVKEKVYVSTLNHQKQSVIYSVDEIGGFHDELLVSTLVSEPSQLTYLGKNGELFIVPSEGSGEEEQTATYLYTTTIDQLKELQKREVELDVGRERIQVVTQDICVISDVFGESKLVDLAKSAEKTLESEGGIYAITNNGKDIYTQTSSDNIQITSKENEKVRTLSNLSSVLGGICDEYVVEVHPVNQSGASSKEVSDLDIYKSGSLFLCNELKHKTFTDHDIRHAADKVLAAGKTQMHFIAGRSVYYDPNKIKPCLREYQVKGFLINVIPVDYFVPTLLSLIEDVDVDHYVKYILQTAIETKFKEETIAFIRNTAAKQFGV</sequence>
<keyword evidence="2" id="KW-1185">Reference proteome</keyword>
<proteinExistence type="predicted"/>
<dbReference type="EMBL" id="BLLI01000019">
    <property type="protein sequence ID" value="GFH42322.1"/>
    <property type="molecule type" value="Genomic_DNA"/>
</dbReference>
<accession>A0A6A0BAA7</accession>
<reference evidence="1 2" key="1">
    <citation type="submission" date="2020-02" db="EMBL/GenBank/DDBJ databases">
        <title>Draft genome sequence of Lactococcus sp. Hs30E4-3.</title>
        <authorList>
            <person name="Noda S."/>
            <person name="Yuki M."/>
            <person name="Ohkuma M."/>
        </authorList>
    </citation>
    <scope>NUCLEOTIDE SEQUENCE [LARGE SCALE GENOMIC DNA]</scope>
    <source>
        <strain evidence="1 2">Hs30E4-3</strain>
    </source>
</reference>
<dbReference type="RefSeq" id="WP_172208309.1">
    <property type="nucleotide sequence ID" value="NZ_BLLI01000019.1"/>
</dbReference>
<evidence type="ECO:0000313" key="2">
    <source>
        <dbReference type="Proteomes" id="UP000480303"/>
    </source>
</evidence>
<dbReference type="InterPro" id="IPR019066">
    <property type="entry name" value="Restrct_endonuc_II_SacI"/>
</dbReference>
<dbReference type="Proteomes" id="UP000480303">
    <property type="component" value="Unassembled WGS sequence"/>
</dbReference>
<organism evidence="1 2">
    <name type="scientific">Pseudolactococcus hodotermopsidis</name>
    <dbReference type="NCBI Taxonomy" id="2709157"/>
    <lineage>
        <taxon>Bacteria</taxon>
        <taxon>Bacillati</taxon>
        <taxon>Bacillota</taxon>
        <taxon>Bacilli</taxon>
        <taxon>Lactobacillales</taxon>
        <taxon>Streptococcaceae</taxon>
        <taxon>Pseudolactococcus</taxon>
    </lineage>
</organism>
<dbReference type="AlphaFoldDB" id="A0A6A0BAA7"/>
<comment type="caution">
    <text evidence="1">The sequence shown here is derived from an EMBL/GenBank/DDBJ whole genome shotgun (WGS) entry which is preliminary data.</text>
</comment>
<gene>
    <name evidence="1" type="ORF">Hs30E_08730</name>
</gene>
<name>A0A6A0BAA7_9LACT</name>
<protein>
    <submittedName>
        <fullName evidence="1">Uncharacterized protein</fullName>
    </submittedName>
</protein>